<reference evidence="1 2" key="1">
    <citation type="submission" date="2014-08" db="EMBL/GenBank/DDBJ databases">
        <title>Whole genome shotgun sequence of Rhizobium rubi NBRC 13261.</title>
        <authorList>
            <person name="Katano-Makiyama Y."/>
            <person name="Hosoyama A."/>
            <person name="Hashimoto M."/>
            <person name="Hosoyama Y."/>
            <person name="Noguchi M."/>
            <person name="Tsuchikane K."/>
            <person name="Uohara A."/>
            <person name="Ohji S."/>
            <person name="Ichikawa N."/>
            <person name="Kimura A."/>
            <person name="Yamazoe A."/>
            <person name="Fujita N."/>
        </authorList>
    </citation>
    <scope>NUCLEOTIDE SEQUENCE [LARGE SCALE GENOMIC DNA]</scope>
    <source>
        <strain evidence="1 2">NBRC 13261</strain>
    </source>
</reference>
<dbReference type="OrthoDB" id="8421391at2"/>
<dbReference type="eggNOG" id="ENOG5033D5V">
    <property type="taxonomic scope" value="Bacteria"/>
</dbReference>
<evidence type="ECO:0000313" key="1">
    <source>
        <dbReference type="EMBL" id="GAK73303.1"/>
    </source>
</evidence>
<name>A0A081D307_9HYPH</name>
<evidence type="ECO:0000313" key="2">
    <source>
        <dbReference type="Proteomes" id="UP000028701"/>
    </source>
</evidence>
<organism evidence="1 2">
    <name type="scientific">Agrobacterium rubi TR3 = NBRC 13261</name>
    <dbReference type="NCBI Taxonomy" id="1368415"/>
    <lineage>
        <taxon>Bacteria</taxon>
        <taxon>Pseudomonadati</taxon>
        <taxon>Pseudomonadota</taxon>
        <taxon>Alphaproteobacteria</taxon>
        <taxon>Hyphomicrobiales</taxon>
        <taxon>Rhizobiaceae</taxon>
        <taxon>Rhizobium/Agrobacterium group</taxon>
        <taxon>Agrobacterium</taxon>
    </lineage>
</organism>
<dbReference type="RefSeq" id="WP_052816247.1">
    <property type="nucleotide sequence ID" value="NZ_BBJU01000035.1"/>
</dbReference>
<gene>
    <name evidence="1" type="ORF">RRU01S_35_00120</name>
</gene>
<comment type="caution">
    <text evidence="1">The sequence shown here is derived from an EMBL/GenBank/DDBJ whole genome shotgun (WGS) entry which is preliminary data.</text>
</comment>
<proteinExistence type="predicted"/>
<dbReference type="AlphaFoldDB" id="A0A081D307"/>
<sequence length="166" mass="19694">MSKFAWTERAKNVEEARRAINTSPREPALLERFYNATKAAYPPGFWEHYDRLKNGDARGVEMAIEFLEADPWFFRSGYIKANLARFLKQVTLSNQQVRRLEKVLLKIVDERNTQEFRNYCRLARIIATPELIEALKERLADERLPRRLRATWMLSTIEQTRMSRKS</sequence>
<dbReference type="EMBL" id="BBJU01000035">
    <property type="protein sequence ID" value="GAK73303.1"/>
    <property type="molecule type" value="Genomic_DNA"/>
</dbReference>
<dbReference type="Proteomes" id="UP000028701">
    <property type="component" value="Unassembled WGS sequence"/>
</dbReference>
<protein>
    <submittedName>
        <fullName evidence="1">Uncharacterized protein</fullName>
    </submittedName>
</protein>
<accession>A0A081D307</accession>